<dbReference type="EMBL" id="UZAH01003127">
    <property type="protein sequence ID" value="VDO23843.1"/>
    <property type="molecule type" value="Genomic_DNA"/>
</dbReference>
<organism evidence="1">
    <name type="scientific">Heligmosomoides polygyrus</name>
    <name type="common">Parasitic roundworm</name>
    <dbReference type="NCBI Taxonomy" id="6339"/>
    <lineage>
        <taxon>Eukaryota</taxon>
        <taxon>Metazoa</taxon>
        <taxon>Ecdysozoa</taxon>
        <taxon>Nematoda</taxon>
        <taxon>Chromadorea</taxon>
        <taxon>Rhabditida</taxon>
        <taxon>Rhabditina</taxon>
        <taxon>Rhabditomorpha</taxon>
        <taxon>Strongyloidea</taxon>
        <taxon>Heligmosomidae</taxon>
        <taxon>Heligmosomoides</taxon>
    </lineage>
</organism>
<sequence>MRDVKGTPGRPPTRWSVFFVKTLNERYDALRVPQGSDGELCALSRSKLEGRALSQYEALLREIMEDGYDTLVNAMEKACQAEHFSEVLALEELKKFVKREEQSVVEFCVELERLTRRSSPELDEAVLAIFASSV</sequence>
<proteinExistence type="predicted"/>
<dbReference type="AlphaFoldDB" id="A0A3P7UTQ1"/>
<dbReference type="OrthoDB" id="407509at2759"/>
<evidence type="ECO:0008006" key="2">
    <source>
        <dbReference type="Google" id="ProtNLM"/>
    </source>
</evidence>
<name>A0A3P7UTQ1_HELPZ</name>
<accession>A0A3P7UTQ1</accession>
<evidence type="ECO:0000313" key="1">
    <source>
        <dbReference type="EMBL" id="VDO23843.1"/>
    </source>
</evidence>
<gene>
    <name evidence="1" type="ORF">HPBE_LOCUS2233</name>
</gene>
<reference evidence="1" key="1">
    <citation type="submission" date="2018-11" db="EMBL/GenBank/DDBJ databases">
        <authorList>
            <consortium name="Pathogen Informatics"/>
        </authorList>
    </citation>
    <scope>NUCLEOTIDE SEQUENCE [LARGE SCALE GENOMIC DNA]</scope>
</reference>
<protein>
    <recommendedName>
        <fullName evidence="2">Retrotransposon gag domain-containing protein</fullName>
    </recommendedName>
</protein>